<proteinExistence type="predicted"/>
<reference evidence="1" key="1">
    <citation type="submission" date="2021-01" db="EMBL/GenBank/DDBJ databases">
        <authorList>
            <person name="Corre E."/>
            <person name="Pelletier E."/>
            <person name="Niang G."/>
            <person name="Scheremetjew M."/>
            <person name="Finn R."/>
            <person name="Kale V."/>
            <person name="Holt S."/>
            <person name="Cochrane G."/>
            <person name="Meng A."/>
            <person name="Brown T."/>
            <person name="Cohen L."/>
        </authorList>
    </citation>
    <scope>NUCLEOTIDE SEQUENCE</scope>
    <source>
        <strain evidence="1">CCMP147</strain>
    </source>
</reference>
<gene>
    <name evidence="1" type="ORF">TDUB1175_LOCUS14384</name>
</gene>
<sequence>MLMSCTNKNNGVLSAWSTPNWCCDQHLLLQAKEQPKALEKTERLSFTCGVKSTSSFSHHYYNDENTKPHSLFRAIRFPYSKKTRYSSYTKNQIQPKPHETPQKALCIEIGRNKSQTG</sequence>
<name>A0A7R9ZB55_9STRA</name>
<dbReference type="AlphaFoldDB" id="A0A7R9ZB55"/>
<organism evidence="1">
    <name type="scientific">Pseudictyota dubia</name>
    <dbReference type="NCBI Taxonomy" id="2749911"/>
    <lineage>
        <taxon>Eukaryota</taxon>
        <taxon>Sar</taxon>
        <taxon>Stramenopiles</taxon>
        <taxon>Ochrophyta</taxon>
        <taxon>Bacillariophyta</taxon>
        <taxon>Mediophyceae</taxon>
        <taxon>Biddulphiophycidae</taxon>
        <taxon>Eupodiscales</taxon>
        <taxon>Odontellaceae</taxon>
        <taxon>Pseudictyota</taxon>
    </lineage>
</organism>
<dbReference type="EMBL" id="HBED01028913">
    <property type="protein sequence ID" value="CAD8315592.1"/>
    <property type="molecule type" value="Transcribed_RNA"/>
</dbReference>
<evidence type="ECO:0000313" key="1">
    <source>
        <dbReference type="EMBL" id="CAD8315592.1"/>
    </source>
</evidence>
<accession>A0A7R9ZB55</accession>
<protein>
    <submittedName>
        <fullName evidence="1">Uncharacterized protein</fullName>
    </submittedName>
</protein>